<accession>A0A9P5ZHQ1</accession>
<dbReference type="EMBL" id="MU154758">
    <property type="protein sequence ID" value="KAF9487661.1"/>
    <property type="molecule type" value="Genomic_DNA"/>
</dbReference>
<evidence type="ECO:0000313" key="4">
    <source>
        <dbReference type="Proteomes" id="UP000807025"/>
    </source>
</evidence>
<feature type="region of interest" description="Disordered" evidence="1">
    <location>
        <begin position="1"/>
        <end position="48"/>
    </location>
</feature>
<keyword evidence="4" id="KW-1185">Reference proteome</keyword>
<name>A0A9P5ZHQ1_PLEER</name>
<feature type="compositionally biased region" description="Basic and acidic residues" evidence="1">
    <location>
        <begin position="21"/>
        <end position="42"/>
    </location>
</feature>
<organism evidence="2 4">
    <name type="scientific">Pleurotus eryngii</name>
    <name type="common">Boletus of the steppes</name>
    <dbReference type="NCBI Taxonomy" id="5323"/>
    <lineage>
        <taxon>Eukaryota</taxon>
        <taxon>Fungi</taxon>
        <taxon>Dikarya</taxon>
        <taxon>Basidiomycota</taxon>
        <taxon>Agaricomycotina</taxon>
        <taxon>Agaricomycetes</taxon>
        <taxon>Agaricomycetidae</taxon>
        <taxon>Agaricales</taxon>
        <taxon>Pleurotineae</taxon>
        <taxon>Pleurotaceae</taxon>
        <taxon>Pleurotus</taxon>
    </lineage>
</organism>
<dbReference type="OrthoDB" id="2554322at2759"/>
<evidence type="ECO:0000313" key="3">
    <source>
        <dbReference type="EMBL" id="KAF9487672.1"/>
    </source>
</evidence>
<gene>
    <name evidence="2" type="ORF">BDN71DRAFT_1594370</name>
    <name evidence="3" type="ORF">BDN71DRAFT_602744</name>
</gene>
<dbReference type="Proteomes" id="UP000807025">
    <property type="component" value="Unassembled WGS sequence"/>
</dbReference>
<evidence type="ECO:0000313" key="2">
    <source>
        <dbReference type="EMBL" id="KAF9487661.1"/>
    </source>
</evidence>
<dbReference type="AlphaFoldDB" id="A0A9P5ZHQ1"/>
<sequence length="185" mass="20289">MRNNRKQRERGVKLRSACGSKGKEAERVGEVGQKEKEKEKDGTCGFMGGMRQISAVGKHKRSKSAASMAFVGESGGASDVGTGRSDEPSLPDLPKEALMMTMSKHAAGEVSDGNDGDNRKTLDRTFCFHLLVHAERVTTKGKEKENRLNDFFQDQSQLSLCLEKKIELPAGVQARLFSLRVLSSE</sequence>
<protein>
    <submittedName>
        <fullName evidence="2">Uncharacterized protein</fullName>
    </submittedName>
</protein>
<evidence type="ECO:0000256" key="1">
    <source>
        <dbReference type="SAM" id="MobiDB-lite"/>
    </source>
</evidence>
<proteinExistence type="predicted"/>
<reference evidence="2" key="1">
    <citation type="submission" date="2020-11" db="EMBL/GenBank/DDBJ databases">
        <authorList>
            <consortium name="DOE Joint Genome Institute"/>
            <person name="Ahrendt S."/>
            <person name="Riley R."/>
            <person name="Andreopoulos W."/>
            <person name="Labutti K."/>
            <person name="Pangilinan J."/>
            <person name="Ruiz-Duenas F.J."/>
            <person name="Barrasa J.M."/>
            <person name="Sanchez-Garcia M."/>
            <person name="Camarero S."/>
            <person name="Miyauchi S."/>
            <person name="Serrano A."/>
            <person name="Linde D."/>
            <person name="Babiker R."/>
            <person name="Drula E."/>
            <person name="Ayuso-Fernandez I."/>
            <person name="Pacheco R."/>
            <person name="Padilla G."/>
            <person name="Ferreira P."/>
            <person name="Barriuso J."/>
            <person name="Kellner H."/>
            <person name="Castanera R."/>
            <person name="Alfaro M."/>
            <person name="Ramirez L."/>
            <person name="Pisabarro A.G."/>
            <person name="Kuo A."/>
            <person name="Tritt A."/>
            <person name="Lipzen A."/>
            <person name="He G."/>
            <person name="Yan M."/>
            <person name="Ng V."/>
            <person name="Cullen D."/>
            <person name="Martin F."/>
            <person name="Rosso M.-N."/>
            <person name="Henrissat B."/>
            <person name="Hibbett D."/>
            <person name="Martinez A.T."/>
            <person name="Grigoriev I.V."/>
        </authorList>
    </citation>
    <scope>NUCLEOTIDE SEQUENCE</scope>
    <source>
        <strain evidence="2">ATCC 90797</strain>
    </source>
</reference>
<comment type="caution">
    <text evidence="2">The sequence shown here is derived from an EMBL/GenBank/DDBJ whole genome shotgun (WGS) entry which is preliminary data.</text>
</comment>
<dbReference type="EMBL" id="MU154758">
    <property type="protein sequence ID" value="KAF9487672.1"/>
    <property type="molecule type" value="Genomic_DNA"/>
</dbReference>
<feature type="region of interest" description="Disordered" evidence="1">
    <location>
        <begin position="74"/>
        <end position="94"/>
    </location>
</feature>